<dbReference type="Proteomes" id="UP000247409">
    <property type="component" value="Unassembled WGS sequence"/>
</dbReference>
<comment type="caution">
    <text evidence="2">The sequence shown here is derived from an EMBL/GenBank/DDBJ whole genome shotgun (WGS) entry which is preliminary data.</text>
</comment>
<sequence length="61" mass="6908">MTAIAVKKVFWAAQLVQTNAKLQVVQNREQHLGKLIEDAEGSRQSSDEMKSFASYRRRGAE</sequence>
<keyword evidence="3" id="KW-1185">Reference proteome</keyword>
<evidence type="ECO:0000313" key="3">
    <source>
        <dbReference type="Proteomes" id="UP000247409"/>
    </source>
</evidence>
<organism evidence="2 3">
    <name type="scientific">Gracilariopsis chorda</name>
    <dbReference type="NCBI Taxonomy" id="448386"/>
    <lineage>
        <taxon>Eukaryota</taxon>
        <taxon>Rhodophyta</taxon>
        <taxon>Florideophyceae</taxon>
        <taxon>Rhodymeniophycidae</taxon>
        <taxon>Gracilariales</taxon>
        <taxon>Gracilariaceae</taxon>
        <taxon>Gracilariopsis</taxon>
    </lineage>
</organism>
<feature type="region of interest" description="Disordered" evidence="1">
    <location>
        <begin position="36"/>
        <end position="61"/>
    </location>
</feature>
<evidence type="ECO:0000256" key="1">
    <source>
        <dbReference type="SAM" id="MobiDB-lite"/>
    </source>
</evidence>
<dbReference type="EMBL" id="NBIV01000014">
    <property type="protein sequence ID" value="PXF48412.1"/>
    <property type="molecule type" value="Genomic_DNA"/>
</dbReference>
<proteinExistence type="predicted"/>
<name>A0A2V3J2S6_9FLOR</name>
<accession>A0A2V3J2S6</accession>
<gene>
    <name evidence="2" type="ORF">BWQ96_01872</name>
</gene>
<dbReference type="AlphaFoldDB" id="A0A2V3J2S6"/>
<evidence type="ECO:0000313" key="2">
    <source>
        <dbReference type="EMBL" id="PXF48412.1"/>
    </source>
</evidence>
<feature type="compositionally biased region" description="Basic and acidic residues" evidence="1">
    <location>
        <begin position="36"/>
        <end position="50"/>
    </location>
</feature>
<protein>
    <submittedName>
        <fullName evidence="2">Uncharacterized protein</fullName>
    </submittedName>
</protein>
<reference evidence="2 3" key="1">
    <citation type="journal article" date="2018" name="Mol. Biol. Evol.">
        <title>Analysis of the draft genome of the red seaweed Gracilariopsis chorda provides insights into genome size evolution in Rhodophyta.</title>
        <authorList>
            <person name="Lee J."/>
            <person name="Yang E.C."/>
            <person name="Graf L."/>
            <person name="Yang J.H."/>
            <person name="Qiu H."/>
            <person name="Zel Zion U."/>
            <person name="Chan C.X."/>
            <person name="Stephens T.G."/>
            <person name="Weber A.P.M."/>
            <person name="Boo G.H."/>
            <person name="Boo S.M."/>
            <person name="Kim K.M."/>
            <person name="Shin Y."/>
            <person name="Jung M."/>
            <person name="Lee S.J."/>
            <person name="Yim H.S."/>
            <person name="Lee J.H."/>
            <person name="Bhattacharya D."/>
            <person name="Yoon H.S."/>
        </authorList>
    </citation>
    <scope>NUCLEOTIDE SEQUENCE [LARGE SCALE GENOMIC DNA]</scope>
    <source>
        <strain evidence="2 3">SKKU-2015</strain>
        <tissue evidence="2">Whole body</tissue>
    </source>
</reference>